<dbReference type="PaxDb" id="3055-EDP00163"/>
<dbReference type="RefSeq" id="XP_042925805.1">
    <property type="nucleotide sequence ID" value="XM_043060675.1"/>
</dbReference>
<dbReference type="GO" id="GO:0006353">
    <property type="term" value="P:DNA-templated transcription termination"/>
    <property type="evidence" value="ECO:0007669"/>
    <property type="project" value="UniProtKB-KW"/>
</dbReference>
<sequence>MRITQAHTCPAAPRRPGSKCIHLTHRGNLPKCAVDQRASAVVACPVVADSSARRTSVEQPDAFTEASRIAAPRGECALDTLETLRSLLPQHALEDVLRKCPQLLNADIGTWEAFFSAYGAADTYLPRLIQRAPRFFLTACLFSAGNVLLTFRALGIDPEDALEMVVLDTPGVLNVPSEQVAERIGLMRAQGLSNAEIADAIMRNPMEVLC</sequence>
<dbReference type="InParanoid" id="A8J7E6"/>
<name>A8J7E6_CHLRE</name>
<comment type="similarity">
    <text evidence="1">Belongs to the mTERF family.</text>
</comment>
<dbReference type="HOGENOM" id="CLU_1311716_0_0_1"/>
<dbReference type="ExpressionAtlas" id="A8J7E6">
    <property type="expression patterns" value="baseline and differential"/>
</dbReference>
<keyword evidence="2" id="KW-0806">Transcription termination</keyword>
<evidence type="ECO:0000256" key="1">
    <source>
        <dbReference type="ARBA" id="ARBA00007692"/>
    </source>
</evidence>
<dbReference type="GO" id="GO:0003676">
    <property type="term" value="F:nucleic acid binding"/>
    <property type="evidence" value="ECO:0007669"/>
    <property type="project" value="InterPro"/>
</dbReference>
<keyword evidence="2" id="KW-0805">Transcription regulation</keyword>
<organism evidence="4 5">
    <name type="scientific">Chlamydomonas reinhardtii</name>
    <name type="common">Chlamydomonas smithii</name>
    <dbReference type="NCBI Taxonomy" id="3055"/>
    <lineage>
        <taxon>Eukaryota</taxon>
        <taxon>Viridiplantae</taxon>
        <taxon>Chlorophyta</taxon>
        <taxon>core chlorophytes</taxon>
        <taxon>Chlorophyceae</taxon>
        <taxon>CS clade</taxon>
        <taxon>Chlamydomonadales</taxon>
        <taxon>Chlamydomonadaceae</taxon>
        <taxon>Chlamydomonas</taxon>
    </lineage>
</organism>
<dbReference type="KEGG" id="cre:CHLRE_03g159581v5"/>
<dbReference type="Gramene" id="PNW84817">
    <property type="protein sequence ID" value="PNW84817"/>
    <property type="gene ID" value="CHLRE_03g159581v5"/>
</dbReference>
<keyword evidence="2" id="KW-0804">Transcription</keyword>
<evidence type="ECO:0000313" key="5">
    <source>
        <dbReference type="Proteomes" id="UP000006906"/>
    </source>
</evidence>
<keyword evidence="5" id="KW-1185">Reference proteome</keyword>
<dbReference type="Proteomes" id="UP000006906">
    <property type="component" value="Chromosome 3"/>
</dbReference>
<dbReference type="GeneID" id="5723006"/>
<keyword evidence="3" id="KW-0809">Transit peptide</keyword>
<dbReference type="Gene3D" id="1.25.70.10">
    <property type="entry name" value="Transcription termination factor 3, mitochondrial"/>
    <property type="match status" value="1"/>
</dbReference>
<reference evidence="4 5" key="1">
    <citation type="journal article" date="2007" name="Science">
        <title>The Chlamydomonas genome reveals the evolution of key animal and plant functions.</title>
        <authorList>
            <person name="Merchant S.S."/>
            <person name="Prochnik S.E."/>
            <person name="Vallon O."/>
            <person name="Harris E.H."/>
            <person name="Karpowicz S.J."/>
            <person name="Witman G.B."/>
            <person name="Terry A."/>
            <person name="Salamov A."/>
            <person name="Fritz-Laylin L.K."/>
            <person name="Marechal-Drouard L."/>
            <person name="Marshall W.F."/>
            <person name="Qu L.H."/>
            <person name="Nelson D.R."/>
            <person name="Sanderfoot A.A."/>
            <person name="Spalding M.H."/>
            <person name="Kapitonov V.V."/>
            <person name="Ren Q."/>
            <person name="Ferris P."/>
            <person name="Lindquist E."/>
            <person name="Shapiro H."/>
            <person name="Lucas S.M."/>
            <person name="Grimwood J."/>
            <person name="Schmutz J."/>
            <person name="Cardol P."/>
            <person name="Cerutti H."/>
            <person name="Chanfreau G."/>
            <person name="Chen C.L."/>
            <person name="Cognat V."/>
            <person name="Croft M.T."/>
            <person name="Dent R."/>
            <person name="Dutcher S."/>
            <person name="Fernandez E."/>
            <person name="Fukuzawa H."/>
            <person name="Gonzalez-Ballester D."/>
            <person name="Gonzalez-Halphen D."/>
            <person name="Hallmann A."/>
            <person name="Hanikenne M."/>
            <person name="Hippler M."/>
            <person name="Inwood W."/>
            <person name="Jabbari K."/>
            <person name="Kalanon M."/>
            <person name="Kuras R."/>
            <person name="Lefebvre P.A."/>
            <person name="Lemaire S.D."/>
            <person name="Lobanov A.V."/>
            <person name="Lohr M."/>
            <person name="Manuell A."/>
            <person name="Meier I."/>
            <person name="Mets L."/>
            <person name="Mittag M."/>
            <person name="Mittelmeier T."/>
            <person name="Moroney J.V."/>
            <person name="Moseley J."/>
            <person name="Napoli C."/>
            <person name="Nedelcu A.M."/>
            <person name="Niyogi K."/>
            <person name="Novoselov S.V."/>
            <person name="Paulsen I.T."/>
            <person name="Pazour G."/>
            <person name="Purton S."/>
            <person name="Ral J.P."/>
            <person name="Riano-Pachon D.M."/>
            <person name="Riekhof W."/>
            <person name="Rymarquis L."/>
            <person name="Schroda M."/>
            <person name="Stern D."/>
            <person name="Umen J."/>
            <person name="Willows R."/>
            <person name="Wilson N."/>
            <person name="Zimmer S.L."/>
            <person name="Allmer J."/>
            <person name="Balk J."/>
            <person name="Bisova K."/>
            <person name="Chen C.J."/>
            <person name="Elias M."/>
            <person name="Gendler K."/>
            <person name="Hauser C."/>
            <person name="Lamb M.R."/>
            <person name="Ledford H."/>
            <person name="Long J.C."/>
            <person name="Minagawa J."/>
            <person name="Page M.D."/>
            <person name="Pan J."/>
            <person name="Pootakham W."/>
            <person name="Roje S."/>
            <person name="Rose A."/>
            <person name="Stahlberg E."/>
            <person name="Terauchi A.M."/>
            <person name="Yang P."/>
            <person name="Ball S."/>
            <person name="Bowler C."/>
            <person name="Dieckmann C.L."/>
            <person name="Gladyshev V.N."/>
            <person name="Green P."/>
            <person name="Jorgensen R."/>
            <person name="Mayfield S."/>
            <person name="Mueller-Roeber B."/>
            <person name="Rajamani S."/>
            <person name="Sayre R.T."/>
            <person name="Brokstein P."/>
            <person name="Dubchak I."/>
            <person name="Goodstein D."/>
            <person name="Hornick L."/>
            <person name="Huang Y.W."/>
            <person name="Jhaveri J."/>
            <person name="Luo Y."/>
            <person name="Martinez D."/>
            <person name="Ngau W.C."/>
            <person name="Otillar B."/>
            <person name="Poliakov A."/>
            <person name="Porter A."/>
            <person name="Szajkowski L."/>
            <person name="Werner G."/>
            <person name="Zhou K."/>
            <person name="Grigoriev I.V."/>
            <person name="Rokhsar D.S."/>
            <person name="Grossman A.R."/>
        </authorList>
    </citation>
    <scope>NUCLEOTIDE SEQUENCE [LARGE SCALE GENOMIC DNA]</scope>
    <source>
        <strain evidence="5">CC-503</strain>
    </source>
</reference>
<dbReference type="InterPro" id="IPR003690">
    <property type="entry name" value="MTERF"/>
</dbReference>
<evidence type="ECO:0000256" key="2">
    <source>
        <dbReference type="ARBA" id="ARBA00022472"/>
    </source>
</evidence>
<dbReference type="InterPro" id="IPR038538">
    <property type="entry name" value="MTERF_sf"/>
</dbReference>
<accession>A8J7E6</accession>
<gene>
    <name evidence="4" type="ORF">CHLRE_03g159581v5</name>
</gene>
<dbReference type="EMBL" id="CM008964">
    <property type="protein sequence ID" value="PNW84817.1"/>
    <property type="molecule type" value="Genomic_DNA"/>
</dbReference>
<dbReference type="AlphaFoldDB" id="A8J7E6"/>
<dbReference type="Pfam" id="PF02536">
    <property type="entry name" value="mTERF"/>
    <property type="match status" value="1"/>
</dbReference>
<protein>
    <submittedName>
        <fullName evidence="4">Uncharacterized protein</fullName>
    </submittedName>
</protein>
<proteinExistence type="inferred from homology"/>
<evidence type="ECO:0000313" key="4">
    <source>
        <dbReference type="EMBL" id="PNW84817.1"/>
    </source>
</evidence>
<evidence type="ECO:0000256" key="3">
    <source>
        <dbReference type="ARBA" id="ARBA00022946"/>
    </source>
</evidence>